<keyword evidence="4" id="KW-1185">Reference proteome</keyword>
<evidence type="ECO:0000256" key="1">
    <source>
        <dbReference type="SAM" id="MobiDB-lite"/>
    </source>
</evidence>
<proteinExistence type="predicted"/>
<evidence type="ECO:0000313" key="3">
    <source>
        <dbReference type="EMBL" id="KIJ33878.1"/>
    </source>
</evidence>
<feature type="compositionally biased region" description="Polar residues" evidence="1">
    <location>
        <begin position="179"/>
        <end position="194"/>
    </location>
</feature>
<feature type="transmembrane region" description="Helical" evidence="2">
    <location>
        <begin position="6"/>
        <end position="27"/>
    </location>
</feature>
<dbReference type="Proteomes" id="UP000054279">
    <property type="component" value="Unassembled WGS sequence"/>
</dbReference>
<gene>
    <name evidence="3" type="ORF">M422DRAFT_783069</name>
</gene>
<keyword evidence="2" id="KW-1133">Transmembrane helix</keyword>
<dbReference type="AlphaFoldDB" id="A0A0C9TU53"/>
<protein>
    <submittedName>
        <fullName evidence="3">Uncharacterized protein</fullName>
    </submittedName>
</protein>
<feature type="region of interest" description="Disordered" evidence="1">
    <location>
        <begin position="77"/>
        <end position="208"/>
    </location>
</feature>
<name>A0A0C9TU53_SPHS4</name>
<sequence>MTDIDTTVIIWVVLAGVITSGILTYIYSRRRRQRLEAACKQRQDVEAPNMSEPVPRTLDNSRECLNYPTSLLQFRPSCERQTNGSGESCGREDSSIGSRDPSVYPTPPLQARPSCAGQTCGMGGSSVSNSDPSVNSTPEDVFDSDEEATPPLVVASPPFGSGLDGAHIPLPNFPPPSYYSESIRSGGDRSSTGTRLPAYRSRPNSFSS</sequence>
<evidence type="ECO:0000313" key="4">
    <source>
        <dbReference type="Proteomes" id="UP000054279"/>
    </source>
</evidence>
<keyword evidence="2" id="KW-0472">Membrane</keyword>
<evidence type="ECO:0000256" key="2">
    <source>
        <dbReference type="SAM" id="Phobius"/>
    </source>
</evidence>
<dbReference type="EMBL" id="KN837207">
    <property type="protein sequence ID" value="KIJ33878.1"/>
    <property type="molecule type" value="Genomic_DNA"/>
</dbReference>
<dbReference type="HOGENOM" id="CLU_1321639_0_0_1"/>
<organism evidence="3 4">
    <name type="scientific">Sphaerobolus stellatus (strain SS14)</name>
    <dbReference type="NCBI Taxonomy" id="990650"/>
    <lineage>
        <taxon>Eukaryota</taxon>
        <taxon>Fungi</taxon>
        <taxon>Dikarya</taxon>
        <taxon>Basidiomycota</taxon>
        <taxon>Agaricomycotina</taxon>
        <taxon>Agaricomycetes</taxon>
        <taxon>Phallomycetidae</taxon>
        <taxon>Geastrales</taxon>
        <taxon>Sphaerobolaceae</taxon>
        <taxon>Sphaerobolus</taxon>
    </lineage>
</organism>
<feature type="region of interest" description="Disordered" evidence="1">
    <location>
        <begin position="41"/>
        <end position="62"/>
    </location>
</feature>
<feature type="compositionally biased region" description="Low complexity" evidence="1">
    <location>
        <begin position="125"/>
        <end position="136"/>
    </location>
</feature>
<keyword evidence="2" id="KW-0812">Transmembrane</keyword>
<reference evidence="3 4" key="1">
    <citation type="submission" date="2014-06" db="EMBL/GenBank/DDBJ databases">
        <title>Evolutionary Origins and Diversification of the Mycorrhizal Mutualists.</title>
        <authorList>
            <consortium name="DOE Joint Genome Institute"/>
            <consortium name="Mycorrhizal Genomics Consortium"/>
            <person name="Kohler A."/>
            <person name="Kuo A."/>
            <person name="Nagy L.G."/>
            <person name="Floudas D."/>
            <person name="Copeland A."/>
            <person name="Barry K.W."/>
            <person name="Cichocki N."/>
            <person name="Veneault-Fourrey C."/>
            <person name="LaButti K."/>
            <person name="Lindquist E.A."/>
            <person name="Lipzen A."/>
            <person name="Lundell T."/>
            <person name="Morin E."/>
            <person name="Murat C."/>
            <person name="Riley R."/>
            <person name="Ohm R."/>
            <person name="Sun H."/>
            <person name="Tunlid A."/>
            <person name="Henrissat B."/>
            <person name="Grigoriev I.V."/>
            <person name="Hibbett D.S."/>
            <person name="Martin F."/>
        </authorList>
    </citation>
    <scope>NUCLEOTIDE SEQUENCE [LARGE SCALE GENOMIC DNA]</scope>
    <source>
        <strain evidence="3 4">SS14</strain>
    </source>
</reference>
<accession>A0A0C9TU53</accession>